<organism evidence="1 2">
    <name type="scientific">Plakobranchus ocellatus</name>
    <dbReference type="NCBI Taxonomy" id="259542"/>
    <lineage>
        <taxon>Eukaryota</taxon>
        <taxon>Metazoa</taxon>
        <taxon>Spiralia</taxon>
        <taxon>Lophotrochozoa</taxon>
        <taxon>Mollusca</taxon>
        <taxon>Gastropoda</taxon>
        <taxon>Heterobranchia</taxon>
        <taxon>Euthyneura</taxon>
        <taxon>Panpulmonata</taxon>
        <taxon>Sacoglossa</taxon>
        <taxon>Placobranchoidea</taxon>
        <taxon>Plakobranchidae</taxon>
        <taxon>Plakobranchus</taxon>
    </lineage>
</organism>
<dbReference type="Proteomes" id="UP000735302">
    <property type="component" value="Unassembled WGS sequence"/>
</dbReference>
<accession>A0AAV3Y7J4</accession>
<comment type="caution">
    <text evidence="1">The sequence shown here is derived from an EMBL/GenBank/DDBJ whole genome shotgun (WGS) entry which is preliminary data.</text>
</comment>
<evidence type="ECO:0000313" key="1">
    <source>
        <dbReference type="EMBL" id="GFN78385.1"/>
    </source>
</evidence>
<dbReference type="AlphaFoldDB" id="A0AAV3Y7J4"/>
<name>A0AAV3Y7J4_9GAST</name>
<proteinExistence type="predicted"/>
<sequence>MSEGSAMPRLESRHAEMRRIYDDLSQFQVDLIDFQYHPDEEYKFLMVYHDYLIKFVVLTAPKTMKAEEVACKQADIFTCLVLQRFYSSITAGNLQTTL</sequence>
<dbReference type="EMBL" id="BLXT01000588">
    <property type="protein sequence ID" value="GFN78385.1"/>
    <property type="molecule type" value="Genomic_DNA"/>
</dbReference>
<keyword evidence="2" id="KW-1185">Reference proteome</keyword>
<reference evidence="1 2" key="1">
    <citation type="journal article" date="2021" name="Elife">
        <title>Chloroplast acquisition without the gene transfer in kleptoplastic sea slugs, Plakobranchus ocellatus.</title>
        <authorList>
            <person name="Maeda T."/>
            <person name="Takahashi S."/>
            <person name="Yoshida T."/>
            <person name="Shimamura S."/>
            <person name="Takaki Y."/>
            <person name="Nagai Y."/>
            <person name="Toyoda A."/>
            <person name="Suzuki Y."/>
            <person name="Arimoto A."/>
            <person name="Ishii H."/>
            <person name="Satoh N."/>
            <person name="Nishiyama T."/>
            <person name="Hasebe M."/>
            <person name="Maruyama T."/>
            <person name="Minagawa J."/>
            <person name="Obokata J."/>
            <person name="Shigenobu S."/>
        </authorList>
    </citation>
    <scope>NUCLEOTIDE SEQUENCE [LARGE SCALE GENOMIC DNA]</scope>
</reference>
<gene>
    <name evidence="1" type="ORF">PoB_000489100</name>
</gene>
<evidence type="ECO:0000313" key="2">
    <source>
        <dbReference type="Proteomes" id="UP000735302"/>
    </source>
</evidence>
<protein>
    <submittedName>
        <fullName evidence="1">Integrase core domain protein</fullName>
    </submittedName>
</protein>